<gene>
    <name evidence="5" type="ORF">NADFUDRAFT_14725</name>
</gene>
<dbReference type="AlphaFoldDB" id="A0A1E3PU31"/>
<dbReference type="EMBL" id="KV454406">
    <property type="protein sequence ID" value="ODQ68357.1"/>
    <property type="molecule type" value="Genomic_DNA"/>
</dbReference>
<protein>
    <submittedName>
        <fullName evidence="5">G/U mismatch-specific DNA glycosylase</fullName>
    </submittedName>
</protein>
<accession>A0A1E3PU31</accession>
<dbReference type="GO" id="GO:0006285">
    <property type="term" value="P:base-excision repair, AP site formation"/>
    <property type="evidence" value="ECO:0007669"/>
    <property type="project" value="InterPro"/>
</dbReference>
<dbReference type="Pfam" id="PF03167">
    <property type="entry name" value="UDG"/>
    <property type="match status" value="1"/>
</dbReference>
<dbReference type="SUPFAM" id="SSF52141">
    <property type="entry name" value="Uracil-DNA glycosylase-like"/>
    <property type="match status" value="1"/>
</dbReference>
<dbReference type="InterPro" id="IPR005122">
    <property type="entry name" value="Uracil-DNA_glycosylase-like"/>
</dbReference>
<organism evidence="5 6">
    <name type="scientific">Nadsonia fulvescens var. elongata DSM 6958</name>
    <dbReference type="NCBI Taxonomy" id="857566"/>
    <lineage>
        <taxon>Eukaryota</taxon>
        <taxon>Fungi</taxon>
        <taxon>Dikarya</taxon>
        <taxon>Ascomycota</taxon>
        <taxon>Saccharomycotina</taxon>
        <taxon>Dipodascomycetes</taxon>
        <taxon>Dipodascales</taxon>
        <taxon>Dipodascales incertae sedis</taxon>
        <taxon>Nadsonia</taxon>
    </lineage>
</organism>
<dbReference type="InterPro" id="IPR036895">
    <property type="entry name" value="Uracil-DNA_glycosylase-like_sf"/>
</dbReference>
<evidence type="ECO:0000256" key="3">
    <source>
        <dbReference type="ARBA" id="ARBA00023204"/>
    </source>
</evidence>
<evidence type="ECO:0000313" key="5">
    <source>
        <dbReference type="EMBL" id="ODQ68357.1"/>
    </source>
</evidence>
<dbReference type="PANTHER" id="PTHR12159:SF9">
    <property type="entry name" value="G_T MISMATCH-SPECIFIC THYMINE DNA GLYCOSYLASE"/>
    <property type="match status" value="1"/>
</dbReference>
<reference evidence="5 6" key="1">
    <citation type="journal article" date="2016" name="Proc. Natl. Acad. Sci. U.S.A.">
        <title>Comparative genomics of biotechnologically important yeasts.</title>
        <authorList>
            <person name="Riley R."/>
            <person name="Haridas S."/>
            <person name="Wolfe K.H."/>
            <person name="Lopes M.R."/>
            <person name="Hittinger C.T."/>
            <person name="Goeker M."/>
            <person name="Salamov A.A."/>
            <person name="Wisecaver J.H."/>
            <person name="Long T.M."/>
            <person name="Calvey C.H."/>
            <person name="Aerts A.L."/>
            <person name="Barry K.W."/>
            <person name="Choi C."/>
            <person name="Clum A."/>
            <person name="Coughlan A.Y."/>
            <person name="Deshpande S."/>
            <person name="Douglass A.P."/>
            <person name="Hanson S.J."/>
            <person name="Klenk H.-P."/>
            <person name="LaButti K.M."/>
            <person name="Lapidus A."/>
            <person name="Lindquist E.A."/>
            <person name="Lipzen A.M."/>
            <person name="Meier-Kolthoff J.P."/>
            <person name="Ohm R.A."/>
            <person name="Otillar R.P."/>
            <person name="Pangilinan J.L."/>
            <person name="Peng Y."/>
            <person name="Rokas A."/>
            <person name="Rosa C.A."/>
            <person name="Scheuner C."/>
            <person name="Sibirny A.A."/>
            <person name="Slot J.C."/>
            <person name="Stielow J.B."/>
            <person name="Sun H."/>
            <person name="Kurtzman C.P."/>
            <person name="Blackwell M."/>
            <person name="Grigoriev I.V."/>
            <person name="Jeffries T.W."/>
        </authorList>
    </citation>
    <scope>NUCLEOTIDE SEQUENCE [LARGE SCALE GENOMIC DNA]</scope>
    <source>
        <strain evidence="5 6">DSM 6958</strain>
    </source>
</reference>
<keyword evidence="3" id="KW-0234">DNA repair</keyword>
<feature type="domain" description="Uracil-DNA glycosylase-like" evidence="4">
    <location>
        <begin position="2"/>
        <end position="159"/>
    </location>
</feature>
<name>A0A1E3PU31_9ASCO</name>
<dbReference type="PANTHER" id="PTHR12159">
    <property type="entry name" value="G/T AND G/U MISMATCH-SPECIFIC DNA GLYCOSYLASE"/>
    <property type="match status" value="1"/>
</dbReference>
<proteinExistence type="predicted"/>
<dbReference type="STRING" id="857566.A0A1E3PU31"/>
<dbReference type="GO" id="GO:0004844">
    <property type="term" value="F:uracil DNA N-glycosylase activity"/>
    <property type="evidence" value="ECO:0007669"/>
    <property type="project" value="TreeGrafter"/>
</dbReference>
<dbReference type="GO" id="GO:0008263">
    <property type="term" value="F:pyrimidine-specific mismatch base pair DNA N-glycosylase activity"/>
    <property type="evidence" value="ECO:0007669"/>
    <property type="project" value="TreeGrafter"/>
</dbReference>
<keyword evidence="6" id="KW-1185">Reference proteome</keyword>
<dbReference type="InterPro" id="IPR015637">
    <property type="entry name" value="MUG/TDG"/>
</dbReference>
<dbReference type="Gene3D" id="3.40.470.10">
    <property type="entry name" value="Uracil-DNA glycosylase-like domain"/>
    <property type="match status" value="1"/>
</dbReference>
<evidence type="ECO:0000313" key="6">
    <source>
        <dbReference type="Proteomes" id="UP000095009"/>
    </source>
</evidence>
<feature type="non-terminal residue" evidence="5">
    <location>
        <position position="1"/>
    </location>
</feature>
<dbReference type="CDD" id="cd10028">
    <property type="entry name" value="UDG-F2_TDG_MUG"/>
    <property type="match status" value="1"/>
</dbReference>
<keyword evidence="1" id="KW-0227">DNA damage</keyword>
<evidence type="ECO:0000259" key="4">
    <source>
        <dbReference type="Pfam" id="PF03167"/>
    </source>
</evidence>
<dbReference type="OrthoDB" id="565731at2759"/>
<evidence type="ECO:0000256" key="1">
    <source>
        <dbReference type="ARBA" id="ARBA00022763"/>
    </source>
</evidence>
<keyword evidence="2" id="KW-0378">Hydrolase</keyword>
<dbReference type="Proteomes" id="UP000095009">
    <property type="component" value="Unassembled WGS sequence"/>
</dbReference>
<evidence type="ECO:0000256" key="2">
    <source>
        <dbReference type="ARBA" id="ARBA00022801"/>
    </source>
</evidence>
<sequence>DLRCVFVGYNPSIMSSKRGHRYAHPTNQFWSLLYQSEIVPEKLTPYSDSIMPERYRLGFTDLVARPTRRASDLSREEMIQGALILEERITRNKPKCVCIVGKGIWECIMRARGTKVGKDFEWGLQNAILGQSAVFVVPSTSGLVAAITRERKLEIWRELAGFLN</sequence>
<feature type="non-terminal residue" evidence="5">
    <location>
        <position position="164"/>
    </location>
</feature>